<accession>A0A9D1Z5H3</accession>
<comment type="catalytic activity">
    <reaction evidence="6 7">
        <text>D-erythro-1-(imidazol-4-yl)glycerol 3-phosphate = 3-(imidazol-4-yl)-2-oxopropyl phosphate + H2O</text>
        <dbReference type="Rhea" id="RHEA:11040"/>
        <dbReference type="ChEBI" id="CHEBI:15377"/>
        <dbReference type="ChEBI" id="CHEBI:57766"/>
        <dbReference type="ChEBI" id="CHEBI:58278"/>
        <dbReference type="EC" id="4.2.1.19"/>
    </reaction>
</comment>
<evidence type="ECO:0000256" key="2">
    <source>
        <dbReference type="ARBA" id="ARBA00016664"/>
    </source>
</evidence>
<evidence type="ECO:0000256" key="4">
    <source>
        <dbReference type="ARBA" id="ARBA00023102"/>
    </source>
</evidence>
<dbReference type="InterPro" id="IPR000807">
    <property type="entry name" value="ImidazoleglycerolP_deHydtase"/>
</dbReference>
<dbReference type="FunFam" id="3.30.230.40:FF:000003">
    <property type="entry name" value="Imidazoleglycerol-phosphate dehydratase HisB"/>
    <property type="match status" value="1"/>
</dbReference>
<dbReference type="NCBIfam" id="NF002111">
    <property type="entry name" value="PRK00951.2-1"/>
    <property type="match status" value="1"/>
</dbReference>
<evidence type="ECO:0000313" key="8">
    <source>
        <dbReference type="EMBL" id="HIY74449.1"/>
    </source>
</evidence>
<dbReference type="InterPro" id="IPR020565">
    <property type="entry name" value="ImidazoleglycerP_deHydtase_CS"/>
</dbReference>
<reference evidence="8" key="2">
    <citation type="submission" date="2021-04" db="EMBL/GenBank/DDBJ databases">
        <authorList>
            <person name="Gilroy R."/>
        </authorList>
    </citation>
    <scope>NUCLEOTIDE SEQUENCE</scope>
    <source>
        <strain evidence="8">CHK33-7979</strain>
    </source>
</reference>
<keyword evidence="5 6" id="KW-0456">Lyase</keyword>
<evidence type="ECO:0000256" key="6">
    <source>
        <dbReference type="HAMAP-Rule" id="MF_00076"/>
    </source>
</evidence>
<dbReference type="HAMAP" id="MF_00076">
    <property type="entry name" value="HisB"/>
    <property type="match status" value="1"/>
</dbReference>
<dbReference type="Gene3D" id="3.30.230.40">
    <property type="entry name" value="Imidazole glycerol phosphate dehydratase, domain 1"/>
    <property type="match status" value="2"/>
</dbReference>
<evidence type="ECO:0000313" key="9">
    <source>
        <dbReference type="Proteomes" id="UP000886824"/>
    </source>
</evidence>
<evidence type="ECO:0000256" key="3">
    <source>
        <dbReference type="ARBA" id="ARBA00022605"/>
    </source>
</evidence>
<dbReference type="Pfam" id="PF00475">
    <property type="entry name" value="IGPD"/>
    <property type="match status" value="1"/>
</dbReference>
<protein>
    <recommendedName>
        <fullName evidence="2 6">Imidazoleglycerol-phosphate dehydratase</fullName>
        <shortName evidence="6">IGPD</shortName>
        <ecNumber evidence="6 7">4.2.1.19</ecNumber>
    </recommendedName>
</protein>
<gene>
    <name evidence="6 8" type="primary">hisB</name>
    <name evidence="8" type="ORF">H9826_10870</name>
</gene>
<reference evidence="8" key="1">
    <citation type="journal article" date="2021" name="PeerJ">
        <title>Extensive microbial diversity within the chicken gut microbiome revealed by metagenomics and culture.</title>
        <authorList>
            <person name="Gilroy R."/>
            <person name="Ravi A."/>
            <person name="Getino M."/>
            <person name="Pursley I."/>
            <person name="Horton D.L."/>
            <person name="Alikhan N.F."/>
            <person name="Baker D."/>
            <person name="Gharbi K."/>
            <person name="Hall N."/>
            <person name="Watson M."/>
            <person name="Adriaenssens E.M."/>
            <person name="Foster-Nyarko E."/>
            <person name="Jarju S."/>
            <person name="Secka A."/>
            <person name="Antonio M."/>
            <person name="Oren A."/>
            <person name="Chaudhuri R.R."/>
            <person name="La Ragione R."/>
            <person name="Hildebrand F."/>
            <person name="Pallen M.J."/>
        </authorList>
    </citation>
    <scope>NUCLEOTIDE SEQUENCE</scope>
    <source>
        <strain evidence="8">CHK33-7979</strain>
    </source>
</reference>
<dbReference type="AlphaFoldDB" id="A0A9D1Z5H3"/>
<dbReference type="EC" id="4.2.1.19" evidence="6 7"/>
<comment type="pathway">
    <text evidence="1 6 7">Amino-acid biosynthesis; L-histidine biosynthesis; L-histidine from 5-phospho-alpha-D-ribose 1-diphosphate: step 6/9.</text>
</comment>
<evidence type="ECO:0000256" key="5">
    <source>
        <dbReference type="ARBA" id="ARBA00023239"/>
    </source>
</evidence>
<evidence type="ECO:0000256" key="1">
    <source>
        <dbReference type="ARBA" id="ARBA00005047"/>
    </source>
</evidence>
<dbReference type="SUPFAM" id="SSF54211">
    <property type="entry name" value="Ribosomal protein S5 domain 2-like"/>
    <property type="match status" value="2"/>
</dbReference>
<sequence>MEVSVYRNGETPIRAYTIQRKTKETDIQLSLALEGGEVAVKTGIGFFDHMLTAFAFYGGLGLKLEVQGDLEVDGHHTVEDVGIVLGQAMSRALGDRKGIRRFASSYIPMDEALCFTALDFSNRPFLVFDADMPQPMIGAYDACLTEEFLRAFAVNSGLTLHMKCLYGKNAHHITEALFKSLGVAVKEAIQITGTGVTSTKGVL</sequence>
<name>A0A9D1Z5H3_9FIRM</name>
<dbReference type="InterPro" id="IPR038494">
    <property type="entry name" value="IGPD_sf"/>
</dbReference>
<comment type="caution">
    <text evidence="8">The sequence shown here is derived from an EMBL/GenBank/DDBJ whole genome shotgun (WGS) entry which is preliminary data.</text>
</comment>
<dbReference type="PROSITE" id="PS00954">
    <property type="entry name" value="IGP_DEHYDRATASE_1"/>
    <property type="match status" value="1"/>
</dbReference>
<dbReference type="CDD" id="cd07914">
    <property type="entry name" value="IGPD"/>
    <property type="match status" value="1"/>
</dbReference>
<dbReference type="PROSITE" id="PS00955">
    <property type="entry name" value="IGP_DEHYDRATASE_2"/>
    <property type="match status" value="1"/>
</dbReference>
<dbReference type="PANTHER" id="PTHR23133:SF2">
    <property type="entry name" value="IMIDAZOLEGLYCEROL-PHOSPHATE DEHYDRATASE"/>
    <property type="match status" value="1"/>
</dbReference>
<dbReference type="GO" id="GO:0005737">
    <property type="term" value="C:cytoplasm"/>
    <property type="evidence" value="ECO:0007669"/>
    <property type="project" value="UniProtKB-SubCell"/>
</dbReference>
<dbReference type="Proteomes" id="UP000886824">
    <property type="component" value="Unassembled WGS sequence"/>
</dbReference>
<proteinExistence type="inferred from homology"/>
<dbReference type="InterPro" id="IPR020568">
    <property type="entry name" value="Ribosomal_Su5_D2-typ_SF"/>
</dbReference>
<evidence type="ECO:0000256" key="7">
    <source>
        <dbReference type="RuleBase" id="RU000599"/>
    </source>
</evidence>
<dbReference type="GO" id="GO:0004424">
    <property type="term" value="F:imidazoleglycerol-phosphate dehydratase activity"/>
    <property type="evidence" value="ECO:0007669"/>
    <property type="project" value="UniProtKB-UniRule"/>
</dbReference>
<keyword evidence="4 6" id="KW-0368">Histidine biosynthesis</keyword>
<keyword evidence="3 6" id="KW-0028">Amino-acid biosynthesis</keyword>
<comment type="similarity">
    <text evidence="6 7">Belongs to the imidazoleglycerol-phosphate dehydratase family.</text>
</comment>
<keyword evidence="6" id="KW-0963">Cytoplasm</keyword>
<organism evidence="8 9">
    <name type="scientific">Candidatus Intestinimonas merdavium</name>
    <dbReference type="NCBI Taxonomy" id="2838622"/>
    <lineage>
        <taxon>Bacteria</taxon>
        <taxon>Bacillati</taxon>
        <taxon>Bacillota</taxon>
        <taxon>Clostridia</taxon>
        <taxon>Eubacteriales</taxon>
        <taxon>Intestinimonas</taxon>
    </lineage>
</organism>
<dbReference type="NCBIfam" id="NF002114">
    <property type="entry name" value="PRK00951.2-4"/>
    <property type="match status" value="1"/>
</dbReference>
<dbReference type="FunFam" id="3.30.230.40:FF:000001">
    <property type="entry name" value="Imidazoleglycerol-phosphate dehydratase HisB"/>
    <property type="match status" value="1"/>
</dbReference>
<dbReference type="PANTHER" id="PTHR23133">
    <property type="entry name" value="IMIDAZOLEGLYCEROL-PHOSPHATE DEHYDRATASE HIS7"/>
    <property type="match status" value="1"/>
</dbReference>
<comment type="subcellular location">
    <subcellularLocation>
        <location evidence="6 7">Cytoplasm</location>
    </subcellularLocation>
</comment>
<dbReference type="GO" id="GO:0000105">
    <property type="term" value="P:L-histidine biosynthetic process"/>
    <property type="evidence" value="ECO:0007669"/>
    <property type="project" value="UniProtKB-UniRule"/>
</dbReference>
<dbReference type="EMBL" id="DXCX01000117">
    <property type="protein sequence ID" value="HIY74449.1"/>
    <property type="molecule type" value="Genomic_DNA"/>
</dbReference>